<dbReference type="RefSeq" id="WP_160200431.1">
    <property type="nucleotide sequence ID" value="NZ_QXWK01000001.1"/>
</dbReference>
<feature type="transmembrane region" description="Helical" evidence="1">
    <location>
        <begin position="133"/>
        <end position="157"/>
    </location>
</feature>
<sequence>MADLALYLSMAVIGYFFGSKLRNHETLIRWTGRLQTFAIIILIFSMGMRMGANREVVENLNSIGLYALIMTISIILFSIITMTAVRKLMGIDRFGNLQSKADCGGTVREMTSETEIKTEGDADEASSDNKMNFMTAIIVLCVAGGLLFGHFCIPHIFSDMEVFSNLINVMINAGLCVLLFFVGFDMGVDGTAMQHFRQVGVRVFLFPVAVMAGTLIGAVVCVPILSEISLQEALAVGGGFGWYTFAPGLIMEAGLVTASAICFMHNVMREFISILIVPLVAKKIGYLEAMAVPACSSMDVCLPIIERSTRSDIAIYSFISGVVQSAAVPIVVPLILRLG</sequence>
<dbReference type="PANTHER" id="PTHR35804:SF1">
    <property type="entry name" value="LYSINE EXPORTER LYSO"/>
    <property type="match status" value="1"/>
</dbReference>
<dbReference type="Pfam" id="PF03956">
    <property type="entry name" value="Lys_export"/>
    <property type="match status" value="2"/>
</dbReference>
<dbReference type="EMBL" id="QXWK01000001">
    <property type="protein sequence ID" value="NBH60131.1"/>
    <property type="molecule type" value="Genomic_DNA"/>
</dbReference>
<evidence type="ECO:0000313" key="2">
    <source>
        <dbReference type="EMBL" id="NBH60131.1"/>
    </source>
</evidence>
<dbReference type="AlphaFoldDB" id="A0A845QGH2"/>
<dbReference type="GO" id="GO:0015661">
    <property type="term" value="F:L-lysine efflux transmembrane transporter activity"/>
    <property type="evidence" value="ECO:0007669"/>
    <property type="project" value="InterPro"/>
</dbReference>
<dbReference type="PANTHER" id="PTHR35804">
    <property type="entry name" value="LYSINE EXPORTER LYSO"/>
    <property type="match status" value="1"/>
</dbReference>
<proteinExistence type="predicted"/>
<feature type="transmembrane region" description="Helical" evidence="1">
    <location>
        <begin position="245"/>
        <end position="264"/>
    </location>
</feature>
<comment type="caution">
    <text evidence="2">The sequence shown here is derived from an EMBL/GenBank/DDBJ whole genome shotgun (WGS) entry which is preliminary data.</text>
</comment>
<name>A0A845QGH2_9FIRM</name>
<keyword evidence="3" id="KW-1185">Reference proteome</keyword>
<gene>
    <name evidence="2" type="ORF">D0435_00380</name>
</gene>
<feature type="transmembrane region" description="Helical" evidence="1">
    <location>
        <begin position="6"/>
        <end position="22"/>
    </location>
</feature>
<protein>
    <submittedName>
        <fullName evidence="2">Lysine exporter LysO family protein</fullName>
    </submittedName>
</protein>
<evidence type="ECO:0000256" key="1">
    <source>
        <dbReference type="SAM" id="Phobius"/>
    </source>
</evidence>
<reference evidence="2 3" key="1">
    <citation type="submission" date="2018-08" db="EMBL/GenBank/DDBJ databases">
        <title>Murine metabolic-syndrome-specific gut microbial biobank.</title>
        <authorList>
            <person name="Liu C."/>
        </authorList>
    </citation>
    <scope>NUCLEOTIDE SEQUENCE [LARGE SCALE GENOMIC DNA]</scope>
    <source>
        <strain evidence="2 3">28</strain>
    </source>
</reference>
<keyword evidence="1" id="KW-0812">Transmembrane</keyword>
<feature type="transmembrane region" description="Helical" evidence="1">
    <location>
        <begin position="34"/>
        <end position="51"/>
    </location>
</feature>
<feature type="transmembrane region" description="Helical" evidence="1">
    <location>
        <begin position="163"/>
        <end position="182"/>
    </location>
</feature>
<dbReference type="GO" id="GO:0005886">
    <property type="term" value="C:plasma membrane"/>
    <property type="evidence" value="ECO:0007669"/>
    <property type="project" value="TreeGrafter"/>
</dbReference>
<keyword evidence="1" id="KW-1133">Transmembrane helix</keyword>
<organism evidence="2 3">
    <name type="scientific">Anaerotruncus colihominis</name>
    <dbReference type="NCBI Taxonomy" id="169435"/>
    <lineage>
        <taxon>Bacteria</taxon>
        <taxon>Bacillati</taxon>
        <taxon>Bacillota</taxon>
        <taxon>Clostridia</taxon>
        <taxon>Eubacteriales</taxon>
        <taxon>Oscillospiraceae</taxon>
        <taxon>Anaerotruncus</taxon>
    </lineage>
</organism>
<keyword evidence="1" id="KW-0472">Membrane</keyword>
<dbReference type="Proteomes" id="UP000446866">
    <property type="component" value="Unassembled WGS sequence"/>
</dbReference>
<feature type="transmembrane region" description="Helical" evidence="1">
    <location>
        <begin position="63"/>
        <end position="85"/>
    </location>
</feature>
<evidence type="ECO:0000313" key="3">
    <source>
        <dbReference type="Proteomes" id="UP000446866"/>
    </source>
</evidence>
<feature type="transmembrane region" description="Helical" evidence="1">
    <location>
        <begin position="313"/>
        <end position="336"/>
    </location>
</feature>
<dbReference type="InterPro" id="IPR005642">
    <property type="entry name" value="LysO"/>
</dbReference>
<accession>A0A845QGH2</accession>
<feature type="transmembrane region" description="Helical" evidence="1">
    <location>
        <begin position="203"/>
        <end position="225"/>
    </location>
</feature>